<proteinExistence type="predicted"/>
<dbReference type="InterPro" id="IPR012334">
    <property type="entry name" value="Pectin_lyas_fold"/>
</dbReference>
<evidence type="ECO:0000259" key="3">
    <source>
        <dbReference type="Pfam" id="PF13229"/>
    </source>
</evidence>
<dbReference type="InterPro" id="IPR006626">
    <property type="entry name" value="PbH1"/>
</dbReference>
<evidence type="ECO:0000313" key="4">
    <source>
        <dbReference type="EMBL" id="GAA2231057.1"/>
    </source>
</evidence>
<sequence>MSADDEPDARGADAGGPTAEERGDTLGRGPRALVRVAVAAVFVVALVAVVLVVNGVPHRVSQFVGGIVSAASGADSATVGPTASASAVPSASASAVPSGSASAAPSAPANAVPSASATAAATAPTPTPTAGAPAISGDQALIDAAHAVEATLRPGTTQEPYPVDADDLHQAELVQANDTRWALLSRGLGLDAGAVGTIVVLPAIDRAYTLTDLIERGAVTRVDDATFLVGKTVFVARGATLDLQGAGQTLRLSSGASGFSPLVVWGGTLKLGGAEGAPLAITSWDTAADAPDTTVADGRAYIRVNEGTVAIDRVGLSDLGFWSGRTGGLALTGSSSWASTGSIANTTIDRDHVGLYVESAAKVRLGSSVVSDSVRAGVLVGSDVVTVDIADSTVRGSGASGVDVRQGAYDVSVTGSTLSGNAHYGLEVDGSPRAEGASAGGFTPENSWGLEVSGDTFTGNGKGGATVTGMSDVAFDDVAIDERRSGLVLTDSQGSIADSTVEVDSGDGIVLAGPLTSVTVSGTTVTGTGPSAIAVRDGADDVTRTGNDTSGWTERWQALMWLEAHPLALLWGLLLVIPVLGFAFVFYRARRQRRIRELVEAATIALAARDVARYEAGRGDDVSGPEDTEAGREPAAGHERLDPLDEAVDQWARELHQAAGGAPDVGSEATATHDAADEDSEPVHGVPLRGPRRRVPKSPARTTARYAPVQNETWLLGGPLSARDHGVGETARPPGAARAGGASPTGQPVSGRSSAAPAMTSSRADGEAAAVRPAQPRPAPMVAHTSIGRFSSVEELAVTAVLDAGKPVDRVAAALRVPVGTVAGWVAKARRARGE</sequence>
<keyword evidence="5" id="KW-1185">Reference proteome</keyword>
<feature type="compositionally biased region" description="Polar residues" evidence="1">
    <location>
        <begin position="744"/>
        <end position="763"/>
    </location>
</feature>
<dbReference type="Pfam" id="PF13229">
    <property type="entry name" value="Beta_helix"/>
    <property type="match status" value="1"/>
</dbReference>
<feature type="compositionally biased region" description="Basic and acidic residues" evidence="1">
    <location>
        <begin position="629"/>
        <end position="642"/>
    </location>
</feature>
<feature type="domain" description="Right handed beta helix" evidence="3">
    <location>
        <begin position="439"/>
        <end position="547"/>
    </location>
</feature>
<feature type="compositionally biased region" description="Low complexity" evidence="1">
    <location>
        <begin position="731"/>
        <end position="742"/>
    </location>
</feature>
<dbReference type="SMART" id="SM00710">
    <property type="entry name" value="PbH1"/>
    <property type="match status" value="6"/>
</dbReference>
<reference evidence="4 5" key="1">
    <citation type="journal article" date="2019" name="Int. J. Syst. Evol. Microbiol.">
        <title>The Global Catalogue of Microorganisms (GCM) 10K type strain sequencing project: providing services to taxonomists for standard genome sequencing and annotation.</title>
        <authorList>
            <consortium name="The Broad Institute Genomics Platform"/>
            <consortium name="The Broad Institute Genome Sequencing Center for Infectious Disease"/>
            <person name="Wu L."/>
            <person name="Ma J."/>
        </authorList>
    </citation>
    <scope>NUCLEOTIDE SEQUENCE [LARGE SCALE GENOMIC DNA]</scope>
    <source>
        <strain evidence="4 5">JCM 16117</strain>
    </source>
</reference>
<dbReference type="InterPro" id="IPR011050">
    <property type="entry name" value="Pectin_lyase_fold/virulence"/>
</dbReference>
<dbReference type="InterPro" id="IPR039448">
    <property type="entry name" value="Beta_helix"/>
</dbReference>
<dbReference type="SUPFAM" id="SSF51126">
    <property type="entry name" value="Pectin lyase-like"/>
    <property type="match status" value="1"/>
</dbReference>
<feature type="transmembrane region" description="Helical" evidence="2">
    <location>
        <begin position="32"/>
        <end position="53"/>
    </location>
</feature>
<protein>
    <recommendedName>
        <fullName evidence="3">Right handed beta helix domain-containing protein</fullName>
    </recommendedName>
</protein>
<keyword evidence="2" id="KW-0812">Transmembrane</keyword>
<evidence type="ECO:0000313" key="5">
    <source>
        <dbReference type="Proteomes" id="UP001500929"/>
    </source>
</evidence>
<dbReference type="Proteomes" id="UP001500929">
    <property type="component" value="Unassembled WGS sequence"/>
</dbReference>
<keyword evidence="2" id="KW-1133">Transmembrane helix</keyword>
<feature type="region of interest" description="Disordered" evidence="1">
    <location>
        <begin position="1"/>
        <end position="26"/>
    </location>
</feature>
<accession>A0ABN3DH78</accession>
<gene>
    <name evidence="4" type="ORF">GCM10009851_14830</name>
</gene>
<comment type="caution">
    <text evidence="4">The sequence shown here is derived from an EMBL/GenBank/DDBJ whole genome shotgun (WGS) entry which is preliminary data.</text>
</comment>
<feature type="region of interest" description="Disordered" evidence="1">
    <location>
        <begin position="617"/>
        <end position="642"/>
    </location>
</feature>
<evidence type="ECO:0000256" key="2">
    <source>
        <dbReference type="SAM" id="Phobius"/>
    </source>
</evidence>
<feature type="region of interest" description="Disordered" evidence="1">
    <location>
        <begin position="657"/>
        <end position="779"/>
    </location>
</feature>
<keyword evidence="2" id="KW-0472">Membrane</keyword>
<feature type="transmembrane region" description="Helical" evidence="2">
    <location>
        <begin position="568"/>
        <end position="587"/>
    </location>
</feature>
<organism evidence="4 5">
    <name type="scientific">Herbiconiux moechotypicola</name>
    <dbReference type="NCBI Taxonomy" id="637393"/>
    <lineage>
        <taxon>Bacteria</taxon>
        <taxon>Bacillati</taxon>
        <taxon>Actinomycetota</taxon>
        <taxon>Actinomycetes</taxon>
        <taxon>Micrococcales</taxon>
        <taxon>Microbacteriaceae</taxon>
        <taxon>Herbiconiux</taxon>
    </lineage>
</organism>
<dbReference type="Gene3D" id="2.160.20.10">
    <property type="entry name" value="Single-stranded right-handed beta-helix, Pectin lyase-like"/>
    <property type="match status" value="2"/>
</dbReference>
<dbReference type="EMBL" id="BAAAQY010000004">
    <property type="protein sequence ID" value="GAA2231057.1"/>
    <property type="molecule type" value="Genomic_DNA"/>
</dbReference>
<evidence type="ECO:0000256" key="1">
    <source>
        <dbReference type="SAM" id="MobiDB-lite"/>
    </source>
</evidence>
<dbReference type="RefSeq" id="WP_259478985.1">
    <property type="nucleotide sequence ID" value="NZ_BAAAQY010000004.1"/>
</dbReference>
<name>A0ABN3DH78_9MICO</name>